<dbReference type="PROSITE" id="PS50850">
    <property type="entry name" value="MFS"/>
    <property type="match status" value="1"/>
</dbReference>
<accession>A0A067CN13</accession>
<organism evidence="7 8">
    <name type="scientific">Saprolegnia parasitica (strain CBS 223.65)</name>
    <dbReference type="NCBI Taxonomy" id="695850"/>
    <lineage>
        <taxon>Eukaryota</taxon>
        <taxon>Sar</taxon>
        <taxon>Stramenopiles</taxon>
        <taxon>Oomycota</taxon>
        <taxon>Saprolegniomycetes</taxon>
        <taxon>Saprolegniales</taxon>
        <taxon>Saprolegniaceae</taxon>
        <taxon>Saprolegnia</taxon>
    </lineage>
</organism>
<dbReference type="FunFam" id="1.20.1250.20:FF:000532">
    <property type="entry name" value="SLC (SoLute Carrier) homolog"/>
    <property type="match status" value="1"/>
</dbReference>
<dbReference type="PANTHER" id="PTHR11662:SF399">
    <property type="entry name" value="FI19708P1-RELATED"/>
    <property type="match status" value="1"/>
</dbReference>
<evidence type="ECO:0000313" key="8">
    <source>
        <dbReference type="Proteomes" id="UP000030745"/>
    </source>
</evidence>
<evidence type="ECO:0000313" key="7">
    <source>
        <dbReference type="EMBL" id="KDO30625.1"/>
    </source>
</evidence>
<sequence length="447" mass="48770">MTVPRRYEMAALCAIGTLLCYADRTNIGVAIPAFQADHGIQGHVLSAFFYGYICTQYFGAWLSSKVGPKAVLLGGVALWTCFDVLTVPCATSPILLWLVRAGMGLGEGIVFPCMHNVASSWFPIPERSRLNAQIASGMDLGTVFSMFVAPLLMASWGYPAIFFFFGGLSALWLVVFSWRGASRPEDDARISDDERELIVATRNTAAAKEFGTPHTMVVELPWRAFFSSKALWAIYASHFAYNYGWYVLLGWIPQYLRLQLHLELASSGVAAAIPYLAGYAGILYWGWLSDRLIAHGVRLVTVRKITNGFGLLGSAVCLYVLRFASSTVSAVALLLLTLFLSRAAASGYWVNMLDVAPRHAGHVMGISNTIATLPGIFGNILTGEILQRSGNWDLVFLIAAAVLTIGGIIFHCWAGDHDVFAMDDDVSDEAAVPVNVHTTLLPEKAYY</sequence>
<feature type="transmembrane region" description="Helical" evidence="5">
    <location>
        <begin position="362"/>
        <end position="382"/>
    </location>
</feature>
<dbReference type="GO" id="GO:0016020">
    <property type="term" value="C:membrane"/>
    <property type="evidence" value="ECO:0007669"/>
    <property type="project" value="UniProtKB-SubCell"/>
</dbReference>
<proteinExistence type="predicted"/>
<name>A0A067CN13_SAPPC</name>
<dbReference type="KEGG" id="spar:SPRG_04525"/>
<evidence type="ECO:0000259" key="6">
    <source>
        <dbReference type="PROSITE" id="PS50850"/>
    </source>
</evidence>
<keyword evidence="3 5" id="KW-1133">Transmembrane helix</keyword>
<dbReference type="EMBL" id="KK583201">
    <property type="protein sequence ID" value="KDO30625.1"/>
    <property type="molecule type" value="Genomic_DNA"/>
</dbReference>
<keyword evidence="2 5" id="KW-0812">Transmembrane</keyword>
<dbReference type="GO" id="GO:0022857">
    <property type="term" value="F:transmembrane transporter activity"/>
    <property type="evidence" value="ECO:0007669"/>
    <property type="project" value="InterPro"/>
</dbReference>
<dbReference type="OMA" id="LITFWMP"/>
<dbReference type="Gene3D" id="1.20.1250.20">
    <property type="entry name" value="MFS general substrate transporter like domains"/>
    <property type="match status" value="2"/>
</dbReference>
<feature type="transmembrane region" description="Helical" evidence="5">
    <location>
        <begin position="160"/>
        <end position="181"/>
    </location>
</feature>
<dbReference type="InterPro" id="IPR036259">
    <property type="entry name" value="MFS_trans_sf"/>
</dbReference>
<evidence type="ECO:0000256" key="3">
    <source>
        <dbReference type="ARBA" id="ARBA00022989"/>
    </source>
</evidence>
<gene>
    <name evidence="7" type="ORF">SPRG_04525</name>
</gene>
<feature type="transmembrane region" description="Helical" evidence="5">
    <location>
        <begin position="264"/>
        <end position="285"/>
    </location>
</feature>
<dbReference type="VEuPathDB" id="FungiDB:SPRG_04525"/>
<evidence type="ECO:0000256" key="5">
    <source>
        <dbReference type="SAM" id="Phobius"/>
    </source>
</evidence>
<dbReference type="AlphaFoldDB" id="A0A067CN13"/>
<dbReference type="PANTHER" id="PTHR11662">
    <property type="entry name" value="SOLUTE CARRIER FAMILY 17"/>
    <property type="match status" value="1"/>
</dbReference>
<dbReference type="InterPro" id="IPR020846">
    <property type="entry name" value="MFS_dom"/>
</dbReference>
<comment type="subcellular location">
    <subcellularLocation>
        <location evidence="1">Membrane</location>
        <topology evidence="1">Multi-pass membrane protein</topology>
    </subcellularLocation>
</comment>
<dbReference type="InterPro" id="IPR050382">
    <property type="entry name" value="MFS_Na/Anion_cotransporter"/>
</dbReference>
<keyword evidence="8" id="KW-1185">Reference proteome</keyword>
<feature type="domain" description="Major facilitator superfamily (MFS) profile" evidence="6">
    <location>
        <begin position="1"/>
        <end position="418"/>
    </location>
</feature>
<feature type="transmembrane region" description="Helical" evidence="5">
    <location>
        <begin position="230"/>
        <end position="252"/>
    </location>
</feature>
<evidence type="ECO:0000256" key="1">
    <source>
        <dbReference type="ARBA" id="ARBA00004141"/>
    </source>
</evidence>
<dbReference type="Pfam" id="PF07690">
    <property type="entry name" value="MFS_1"/>
    <property type="match status" value="1"/>
</dbReference>
<feature type="transmembrane region" description="Helical" evidence="5">
    <location>
        <begin position="394"/>
        <end position="414"/>
    </location>
</feature>
<dbReference type="RefSeq" id="XP_012198836.1">
    <property type="nucleotide sequence ID" value="XM_012343446.1"/>
</dbReference>
<feature type="transmembrane region" description="Helical" evidence="5">
    <location>
        <begin position="305"/>
        <end position="324"/>
    </location>
</feature>
<reference evidence="7 8" key="1">
    <citation type="journal article" date="2013" name="PLoS Genet.">
        <title>Distinctive expansion of potential virulence genes in the genome of the oomycete fish pathogen Saprolegnia parasitica.</title>
        <authorList>
            <person name="Jiang R.H."/>
            <person name="de Bruijn I."/>
            <person name="Haas B.J."/>
            <person name="Belmonte R."/>
            <person name="Lobach L."/>
            <person name="Christie J."/>
            <person name="van den Ackerveken G."/>
            <person name="Bottin A."/>
            <person name="Bulone V."/>
            <person name="Diaz-Moreno S.M."/>
            <person name="Dumas B."/>
            <person name="Fan L."/>
            <person name="Gaulin E."/>
            <person name="Govers F."/>
            <person name="Grenville-Briggs L.J."/>
            <person name="Horner N.R."/>
            <person name="Levin J.Z."/>
            <person name="Mammella M."/>
            <person name="Meijer H.J."/>
            <person name="Morris P."/>
            <person name="Nusbaum C."/>
            <person name="Oome S."/>
            <person name="Phillips A.J."/>
            <person name="van Rooyen D."/>
            <person name="Rzeszutek E."/>
            <person name="Saraiva M."/>
            <person name="Secombes C.J."/>
            <person name="Seidl M.F."/>
            <person name="Snel B."/>
            <person name="Stassen J.H."/>
            <person name="Sykes S."/>
            <person name="Tripathy S."/>
            <person name="van den Berg H."/>
            <person name="Vega-Arreguin J.C."/>
            <person name="Wawra S."/>
            <person name="Young S.K."/>
            <person name="Zeng Q."/>
            <person name="Dieguez-Uribeondo J."/>
            <person name="Russ C."/>
            <person name="Tyler B.M."/>
            <person name="van West P."/>
        </authorList>
    </citation>
    <scope>NUCLEOTIDE SEQUENCE [LARGE SCALE GENOMIC DNA]</scope>
    <source>
        <strain evidence="7 8">CBS 223.65</strain>
    </source>
</reference>
<protein>
    <recommendedName>
        <fullName evidence="6">Major facilitator superfamily (MFS) profile domain-containing protein</fullName>
    </recommendedName>
</protein>
<keyword evidence="4 5" id="KW-0472">Membrane</keyword>
<dbReference type="OrthoDB" id="2250022at2759"/>
<dbReference type="STRING" id="695850.A0A067CN13"/>
<evidence type="ECO:0000256" key="4">
    <source>
        <dbReference type="ARBA" id="ARBA00023136"/>
    </source>
</evidence>
<dbReference type="SUPFAM" id="SSF103473">
    <property type="entry name" value="MFS general substrate transporter"/>
    <property type="match status" value="1"/>
</dbReference>
<dbReference type="InterPro" id="IPR011701">
    <property type="entry name" value="MFS"/>
</dbReference>
<feature type="transmembrane region" description="Helical" evidence="5">
    <location>
        <begin position="40"/>
        <end position="58"/>
    </location>
</feature>
<evidence type="ECO:0000256" key="2">
    <source>
        <dbReference type="ARBA" id="ARBA00022692"/>
    </source>
</evidence>
<feature type="transmembrane region" description="Helical" evidence="5">
    <location>
        <begin position="70"/>
        <end position="88"/>
    </location>
</feature>
<feature type="transmembrane region" description="Helical" evidence="5">
    <location>
        <begin position="330"/>
        <end position="350"/>
    </location>
</feature>
<dbReference type="Proteomes" id="UP000030745">
    <property type="component" value="Unassembled WGS sequence"/>
</dbReference>
<dbReference type="GeneID" id="24126965"/>